<dbReference type="InterPro" id="IPR035983">
    <property type="entry name" value="Hect_E3_ubiquitin_ligase"/>
</dbReference>
<dbReference type="Gene3D" id="3.90.1750.10">
    <property type="entry name" value="Hect, E3 ligase catalytic domains"/>
    <property type="match status" value="1"/>
</dbReference>
<dbReference type="InterPro" id="IPR000048">
    <property type="entry name" value="IQ_motif_EF-hand-BS"/>
</dbReference>
<feature type="compositionally biased region" description="Polar residues" evidence="7">
    <location>
        <begin position="69"/>
        <end position="86"/>
    </location>
</feature>
<evidence type="ECO:0000256" key="6">
    <source>
        <dbReference type="PROSITE-ProRule" id="PRU00104"/>
    </source>
</evidence>
<dbReference type="GO" id="GO:0061630">
    <property type="term" value="F:ubiquitin protein ligase activity"/>
    <property type="evidence" value="ECO:0007669"/>
    <property type="project" value="UniProtKB-EC"/>
</dbReference>
<keyword evidence="5 6" id="KW-0833">Ubl conjugation pathway</keyword>
<dbReference type="Pfam" id="PF00632">
    <property type="entry name" value="HECT"/>
    <property type="match status" value="1"/>
</dbReference>
<accession>A0A6F9DWF1</accession>
<dbReference type="PROSITE" id="PS50096">
    <property type="entry name" value="IQ"/>
    <property type="match status" value="1"/>
</dbReference>
<evidence type="ECO:0000256" key="5">
    <source>
        <dbReference type="ARBA" id="ARBA00022786"/>
    </source>
</evidence>
<feature type="domain" description="HECT" evidence="8">
    <location>
        <begin position="808"/>
        <end position="1183"/>
    </location>
</feature>
<reference evidence="9" key="1">
    <citation type="submission" date="2020-04" db="EMBL/GenBank/DDBJ databases">
        <authorList>
            <person name="Neveu A P."/>
        </authorList>
    </citation>
    <scope>NUCLEOTIDE SEQUENCE</scope>
    <source>
        <tissue evidence="9">Whole embryo</tissue>
    </source>
</reference>
<dbReference type="InterPro" id="IPR000569">
    <property type="entry name" value="HECT_dom"/>
</dbReference>
<dbReference type="Gene3D" id="3.30.2410.10">
    <property type="entry name" value="Hect, E3 ligase catalytic domain"/>
    <property type="match status" value="1"/>
</dbReference>
<dbReference type="Pfam" id="PF00612">
    <property type="entry name" value="IQ"/>
    <property type="match status" value="1"/>
</dbReference>
<dbReference type="FunFam" id="3.30.2160.10:FF:000002">
    <property type="entry name" value="Putative Ubiquitin-protein ligase E3C"/>
    <property type="match status" value="1"/>
</dbReference>
<dbReference type="SMART" id="SM00015">
    <property type="entry name" value="IQ"/>
    <property type="match status" value="1"/>
</dbReference>
<dbReference type="EC" id="2.3.2.26" evidence="3"/>
<dbReference type="CDD" id="cd23767">
    <property type="entry name" value="IQCD"/>
    <property type="match status" value="1"/>
</dbReference>
<evidence type="ECO:0000256" key="2">
    <source>
        <dbReference type="ARBA" id="ARBA00004906"/>
    </source>
</evidence>
<feature type="active site" description="Glycyl thioester intermediate" evidence="6">
    <location>
        <position position="1151"/>
    </location>
</feature>
<dbReference type="SMART" id="SM00119">
    <property type="entry name" value="HECTc"/>
    <property type="match status" value="1"/>
</dbReference>
<dbReference type="SUPFAM" id="SSF56204">
    <property type="entry name" value="Hect, E3 ligase catalytic domain"/>
    <property type="match status" value="1"/>
</dbReference>
<dbReference type="PANTHER" id="PTHR45700">
    <property type="entry name" value="UBIQUITIN-PROTEIN LIGASE E3C"/>
    <property type="match status" value="1"/>
</dbReference>
<protein>
    <recommendedName>
        <fullName evidence="3">HECT-type E3 ubiquitin transferase</fullName>
        <ecNumber evidence="3">2.3.2.26</ecNumber>
    </recommendedName>
</protein>
<gene>
    <name evidence="9" type="primary">Ube3b</name>
</gene>
<evidence type="ECO:0000256" key="1">
    <source>
        <dbReference type="ARBA" id="ARBA00000885"/>
    </source>
</evidence>
<dbReference type="PANTHER" id="PTHR45700:SF3">
    <property type="entry name" value="UBIQUITIN-PROTEIN LIGASE E3B"/>
    <property type="match status" value="1"/>
</dbReference>
<dbReference type="InterPro" id="IPR044611">
    <property type="entry name" value="E3A/B/C-like"/>
</dbReference>
<comment type="pathway">
    <text evidence="2">Protein modification; protein ubiquitination.</text>
</comment>
<feature type="region of interest" description="Disordered" evidence="7">
    <location>
        <begin position="131"/>
        <end position="158"/>
    </location>
</feature>
<name>A0A6F9DWF1_9ASCI</name>
<sequence>MYQSGHTKSDDLIESARHAREVRSLKRRQESAAIVVQSAVRGHMTRKKIKQEWYKELDELIGYQKKATSKQNSQNQTGAQCENKNLEQTPVKEVEYEKTEVALDQWKFASFGSNTLTGAYGNFAVPLQQTSNAKDKQNSGAKTQNQQPGVKNHTNSATGAFPKTLEKKVSLKVIPNTQLYRIIQKFLFVLHQHQDKDRFLFVCQYLLNNVDKETSTKIAYVALSVHKHLVNVWIKQLKKLLWICCKFIKNIQISKEPDQLSVHLRMLITFTDVNHWKVLKKRTALHPVLSQVCAGILCELQQHGCLSIIAQLLSKNGLALINTSSLQATLTIVSRLMSANKFSDESIIMFSMSVLSVPSLFWHMSTKASQCLQTFLETPTLEKVISLLHVENACSKYGILPQNAKPVHVTQALCMCANLIQILCAEKIILQNKHVDVVMLINQFLCFLNENSSRQKTSASMWHVVLGYFSGNLSEHSDSMHLVKKQIELLWNPLFVKAVFHDVLTLKSLHEEGTIPTQAARISSRQKDKAKFSDKFGSFLKRIASSRPEKVLLPTGGRKMDYVEVKNTCSACLLYRRSLSIFNKQLQLEMLTGLTFMDEVLCRLWRFICEIGSSGGLQLFLSSLMLPPDAAEPIFAVFTLFCDMTAHILSILDDVEFYDQQVPFHLEELVTVSNFLLQFVFKVIWSCIVTDLQSPMYPVFNSSYTLLMMLYDRDARRAFTPNGHWLCKDVKPSTIRGEVEKGVARAKLIMEKIPFIIPHKDRVILFNSFVAADKNLLGISPGNDASIHIRVRRSRLVEDGFDQLSNISSDALKGIIRVKFFNDLGLDEAGIDQDGVFKEFLEEIIKKVFNPDMNLFKVTGGGESKLYPSPLSHMQYNHLDLFSFVGRMLGKAVYEGIVLDIPFANFFLRNLLGQHQAKLYSPLDELPSLDVEFYNNLTWIKRYDGDIADLGLTFTFEEDVMGKVESHDLVPGGSAISVTNENRIMYIHTLAHYRMHTQIQQQTRAFVRGFRSVISPQWTSMFSAPELQRLISGDNVDMDLADLKKNVVYYGGFHSRHRVVLWLWDILERDYTPSQRSAFLKFVTSCSRPPLLGFQQLQPQFTIRCVEVPDDEDPGDTVANVLRGFLRLSATKGSNSKSQKYPHRLPTASTCFNLLKLPNYPSKDVLKEKLKQAIANNTGFELS</sequence>
<organism evidence="9">
    <name type="scientific">Phallusia mammillata</name>
    <dbReference type="NCBI Taxonomy" id="59560"/>
    <lineage>
        <taxon>Eukaryota</taxon>
        <taxon>Metazoa</taxon>
        <taxon>Chordata</taxon>
        <taxon>Tunicata</taxon>
        <taxon>Ascidiacea</taxon>
        <taxon>Phlebobranchia</taxon>
        <taxon>Ascidiidae</taxon>
        <taxon>Phallusia</taxon>
    </lineage>
</organism>
<feature type="region of interest" description="Disordered" evidence="7">
    <location>
        <begin position="67"/>
        <end position="86"/>
    </location>
</feature>
<dbReference type="AlphaFoldDB" id="A0A6F9DWF1"/>
<evidence type="ECO:0000256" key="4">
    <source>
        <dbReference type="ARBA" id="ARBA00022679"/>
    </source>
</evidence>
<dbReference type="PROSITE" id="PS50237">
    <property type="entry name" value="HECT"/>
    <property type="match status" value="1"/>
</dbReference>
<dbReference type="GO" id="GO:0006511">
    <property type="term" value="P:ubiquitin-dependent protein catabolic process"/>
    <property type="evidence" value="ECO:0007669"/>
    <property type="project" value="TreeGrafter"/>
</dbReference>
<keyword evidence="9" id="KW-0436">Ligase</keyword>
<dbReference type="GO" id="GO:0016874">
    <property type="term" value="F:ligase activity"/>
    <property type="evidence" value="ECO:0007669"/>
    <property type="project" value="UniProtKB-KW"/>
</dbReference>
<comment type="catalytic activity">
    <reaction evidence="1">
        <text>S-ubiquitinyl-[E2 ubiquitin-conjugating enzyme]-L-cysteine + [acceptor protein]-L-lysine = [E2 ubiquitin-conjugating enzyme]-L-cysteine + N(6)-ubiquitinyl-[acceptor protein]-L-lysine.</text>
        <dbReference type="EC" id="2.3.2.26"/>
    </reaction>
</comment>
<proteinExistence type="evidence at transcript level"/>
<keyword evidence="4" id="KW-0808">Transferase</keyword>
<evidence type="ECO:0000259" key="8">
    <source>
        <dbReference type="PROSITE" id="PS50237"/>
    </source>
</evidence>
<dbReference type="EMBL" id="LR791597">
    <property type="protein sequence ID" value="CAB3267459.1"/>
    <property type="molecule type" value="mRNA"/>
</dbReference>
<evidence type="ECO:0000256" key="3">
    <source>
        <dbReference type="ARBA" id="ARBA00012485"/>
    </source>
</evidence>
<dbReference type="Gene3D" id="3.30.2160.10">
    <property type="entry name" value="Hect, E3 ligase catalytic domain"/>
    <property type="match status" value="1"/>
</dbReference>
<evidence type="ECO:0000313" key="9">
    <source>
        <dbReference type="EMBL" id="CAB3267459.1"/>
    </source>
</evidence>
<dbReference type="CDD" id="cd00078">
    <property type="entry name" value="HECTc"/>
    <property type="match status" value="1"/>
</dbReference>
<evidence type="ECO:0000256" key="7">
    <source>
        <dbReference type="SAM" id="MobiDB-lite"/>
    </source>
</evidence>
<dbReference type="GO" id="GO:0000209">
    <property type="term" value="P:protein polyubiquitination"/>
    <property type="evidence" value="ECO:0007669"/>
    <property type="project" value="InterPro"/>
</dbReference>